<dbReference type="Proteomes" id="UP000642070">
    <property type="component" value="Unassembled WGS sequence"/>
</dbReference>
<dbReference type="AlphaFoldDB" id="A0A917TJ97"/>
<proteinExistence type="inferred from homology"/>
<dbReference type="GO" id="GO:0022857">
    <property type="term" value="F:transmembrane transporter activity"/>
    <property type="evidence" value="ECO:0007669"/>
    <property type="project" value="InterPro"/>
</dbReference>
<evidence type="ECO:0000313" key="9">
    <source>
        <dbReference type="EMBL" id="GGM25462.1"/>
    </source>
</evidence>
<dbReference type="PANTHER" id="PTHR23514">
    <property type="entry name" value="BYPASS OF STOP CODON PROTEIN 6"/>
    <property type="match status" value="1"/>
</dbReference>
<evidence type="ECO:0000256" key="4">
    <source>
        <dbReference type="ARBA" id="ARBA00022692"/>
    </source>
</evidence>
<dbReference type="Pfam" id="PF07690">
    <property type="entry name" value="MFS_1"/>
    <property type="match status" value="1"/>
</dbReference>
<name>A0A917TJ97_9ACTN</name>
<keyword evidence="10" id="KW-1185">Reference proteome</keyword>
<evidence type="ECO:0000256" key="2">
    <source>
        <dbReference type="ARBA" id="ARBA00008335"/>
    </source>
</evidence>
<dbReference type="InterPro" id="IPR036259">
    <property type="entry name" value="MFS_trans_sf"/>
</dbReference>
<dbReference type="InterPro" id="IPR051788">
    <property type="entry name" value="MFS_Transporter"/>
</dbReference>
<evidence type="ECO:0000256" key="6">
    <source>
        <dbReference type="ARBA" id="ARBA00023136"/>
    </source>
</evidence>
<feature type="transmembrane region" description="Helical" evidence="7">
    <location>
        <begin position="94"/>
        <end position="119"/>
    </location>
</feature>
<evidence type="ECO:0000256" key="3">
    <source>
        <dbReference type="ARBA" id="ARBA00022448"/>
    </source>
</evidence>
<dbReference type="PROSITE" id="PS50850">
    <property type="entry name" value="MFS"/>
    <property type="match status" value="1"/>
</dbReference>
<evidence type="ECO:0000313" key="10">
    <source>
        <dbReference type="Proteomes" id="UP000642070"/>
    </source>
</evidence>
<comment type="similarity">
    <text evidence="2">Belongs to the major facilitator superfamily.</text>
</comment>
<feature type="transmembrane region" description="Helical" evidence="7">
    <location>
        <begin position="7"/>
        <end position="29"/>
    </location>
</feature>
<dbReference type="PANTHER" id="PTHR23514:SF3">
    <property type="entry name" value="BYPASS OF STOP CODON PROTEIN 6"/>
    <property type="match status" value="1"/>
</dbReference>
<evidence type="ECO:0000256" key="5">
    <source>
        <dbReference type="ARBA" id="ARBA00022989"/>
    </source>
</evidence>
<feature type="transmembrane region" description="Helical" evidence="7">
    <location>
        <begin position="131"/>
        <end position="150"/>
    </location>
</feature>
<accession>A0A917TJ97</accession>
<feature type="domain" description="Major facilitator superfamily (MFS) profile" evidence="8">
    <location>
        <begin position="6"/>
        <end position="386"/>
    </location>
</feature>
<reference evidence="9" key="1">
    <citation type="journal article" date="2014" name="Int. J. Syst. Evol. Microbiol.">
        <title>Complete genome sequence of Corynebacterium casei LMG S-19264T (=DSM 44701T), isolated from a smear-ripened cheese.</title>
        <authorList>
            <consortium name="US DOE Joint Genome Institute (JGI-PGF)"/>
            <person name="Walter F."/>
            <person name="Albersmeier A."/>
            <person name="Kalinowski J."/>
            <person name="Ruckert C."/>
        </authorList>
    </citation>
    <scope>NUCLEOTIDE SEQUENCE</scope>
    <source>
        <strain evidence="9">JCM 19831</strain>
    </source>
</reference>
<protein>
    <submittedName>
        <fullName evidence="9">MFS transporter</fullName>
    </submittedName>
</protein>
<feature type="transmembrane region" description="Helical" evidence="7">
    <location>
        <begin position="299"/>
        <end position="321"/>
    </location>
</feature>
<feature type="transmembrane region" description="Helical" evidence="7">
    <location>
        <begin position="41"/>
        <end position="64"/>
    </location>
</feature>
<feature type="transmembrane region" description="Helical" evidence="7">
    <location>
        <begin position="156"/>
        <end position="177"/>
    </location>
</feature>
<keyword evidence="6 7" id="KW-0472">Membrane</keyword>
<organism evidence="9 10">
    <name type="scientific">Dactylosporangium sucinum</name>
    <dbReference type="NCBI Taxonomy" id="1424081"/>
    <lineage>
        <taxon>Bacteria</taxon>
        <taxon>Bacillati</taxon>
        <taxon>Actinomycetota</taxon>
        <taxon>Actinomycetes</taxon>
        <taxon>Micromonosporales</taxon>
        <taxon>Micromonosporaceae</taxon>
        <taxon>Dactylosporangium</taxon>
    </lineage>
</organism>
<keyword evidence="5 7" id="KW-1133">Transmembrane helix</keyword>
<keyword evidence="3" id="KW-0813">Transport</keyword>
<comment type="caution">
    <text evidence="9">The sequence shown here is derived from an EMBL/GenBank/DDBJ whole genome shotgun (WGS) entry which is preliminary data.</text>
</comment>
<dbReference type="InterPro" id="IPR020846">
    <property type="entry name" value="MFS_dom"/>
</dbReference>
<feature type="transmembrane region" description="Helical" evidence="7">
    <location>
        <begin position="273"/>
        <end position="293"/>
    </location>
</feature>
<evidence type="ECO:0000259" key="8">
    <source>
        <dbReference type="PROSITE" id="PS50850"/>
    </source>
</evidence>
<reference evidence="9" key="2">
    <citation type="submission" date="2020-09" db="EMBL/GenBank/DDBJ databases">
        <authorList>
            <person name="Sun Q."/>
            <person name="Ohkuma M."/>
        </authorList>
    </citation>
    <scope>NUCLEOTIDE SEQUENCE</scope>
    <source>
        <strain evidence="9">JCM 19831</strain>
    </source>
</reference>
<dbReference type="Gene3D" id="1.20.1250.20">
    <property type="entry name" value="MFS general substrate transporter like domains"/>
    <property type="match status" value="2"/>
</dbReference>
<dbReference type="RefSeq" id="WP_190250236.1">
    <property type="nucleotide sequence ID" value="NZ_BMPI01000011.1"/>
</dbReference>
<feature type="transmembrane region" description="Helical" evidence="7">
    <location>
        <begin position="206"/>
        <end position="229"/>
    </location>
</feature>
<keyword evidence="4 7" id="KW-0812">Transmembrane</keyword>
<gene>
    <name evidence="9" type="ORF">GCM10007977_028270</name>
</gene>
<dbReference type="GO" id="GO:0005886">
    <property type="term" value="C:plasma membrane"/>
    <property type="evidence" value="ECO:0007669"/>
    <property type="project" value="UniProtKB-SubCell"/>
</dbReference>
<dbReference type="EMBL" id="BMPI01000011">
    <property type="protein sequence ID" value="GGM25462.1"/>
    <property type="molecule type" value="Genomic_DNA"/>
</dbReference>
<dbReference type="InterPro" id="IPR011701">
    <property type="entry name" value="MFS"/>
</dbReference>
<feature type="transmembrane region" description="Helical" evidence="7">
    <location>
        <begin position="241"/>
        <end position="261"/>
    </location>
</feature>
<sequence>MIARGTVALSYFLFILVGLGAGVNGVVLLPQLQDYGVDRTLFGLVFFAGSAGFVAAGAVTGPVVHRWGCRAALLLGVASYVLGGLYIATRPSFAAFVLVQLLAGFGTGLLESVLNAYVAALPEATGRLNRLHAFFGAGALLGPLLATWMLRFTTWPIVFLALAGVAVPLGLAVAALFPRRAADPAAAVSEEHAGRRLLGPALRSRVVLLGSLLLTVYVGLEIGVGNWAFSYLVEARSVTQTAAGATVSLYWLGLTLGRFLLGSAATRAGLTAAGLMYTCLAGITVATALTWVLPGAVPLAAGFALLGFFLGPVFPTAMVVVPPLAGPGLAPTAIGVMNAGSVVGGAALPWLAGAVTQGYGAWTLMPFALVLAVAQLAVWWPVAAGSPLRTRPRQDELSRA</sequence>
<feature type="transmembrane region" description="Helical" evidence="7">
    <location>
        <begin position="71"/>
        <end position="88"/>
    </location>
</feature>
<feature type="transmembrane region" description="Helical" evidence="7">
    <location>
        <begin position="333"/>
        <end position="352"/>
    </location>
</feature>
<evidence type="ECO:0000256" key="7">
    <source>
        <dbReference type="SAM" id="Phobius"/>
    </source>
</evidence>
<dbReference type="SUPFAM" id="SSF103473">
    <property type="entry name" value="MFS general substrate transporter"/>
    <property type="match status" value="1"/>
</dbReference>
<comment type="subcellular location">
    <subcellularLocation>
        <location evidence="1">Cell membrane</location>
        <topology evidence="1">Multi-pass membrane protein</topology>
    </subcellularLocation>
</comment>
<evidence type="ECO:0000256" key="1">
    <source>
        <dbReference type="ARBA" id="ARBA00004651"/>
    </source>
</evidence>
<feature type="transmembrane region" description="Helical" evidence="7">
    <location>
        <begin position="364"/>
        <end position="383"/>
    </location>
</feature>